<dbReference type="GO" id="GO:0005524">
    <property type="term" value="F:ATP binding"/>
    <property type="evidence" value="ECO:0007669"/>
    <property type="project" value="UniProtKB-UniRule"/>
</dbReference>
<reference evidence="5 6" key="1">
    <citation type="journal article" date="2012" name="J. Bacteriol.">
        <title>Genome sequence of the soybean symbiont Sinorhizobium fredii HH103.</title>
        <authorList>
            <person name="Weidner S."/>
            <person name="Becker A."/>
            <person name="Bonilla I."/>
            <person name="Jaenicke S."/>
            <person name="Lloret J."/>
            <person name="Margaret I."/>
            <person name="Puhler A."/>
            <person name="Ruiz-Sainz J.E."/>
            <person name="Schneiker-Bekel S."/>
            <person name="Szczepanowski R."/>
            <person name="Vinardell J.M."/>
            <person name="Zehner S."/>
            <person name="Gottfert M."/>
        </authorList>
    </citation>
    <scope>NUCLEOTIDE SEQUENCE [LARGE SCALE GENOMIC DNA]</scope>
    <source>
        <strain evidence="5 6">HH103</strain>
    </source>
</reference>
<dbReference type="eggNOG" id="COG1042">
    <property type="taxonomic scope" value="Bacteria"/>
</dbReference>
<evidence type="ECO:0000259" key="4">
    <source>
        <dbReference type="PROSITE" id="PS50975"/>
    </source>
</evidence>
<dbReference type="InterPro" id="IPR032875">
    <property type="entry name" value="Succ_CoA_lig_flav_dom"/>
</dbReference>
<evidence type="ECO:0000256" key="2">
    <source>
        <dbReference type="PROSITE-ProRule" id="PRU00409"/>
    </source>
</evidence>
<feature type="region of interest" description="Disordered" evidence="3">
    <location>
        <begin position="51"/>
        <end position="72"/>
    </location>
</feature>
<dbReference type="InterPro" id="IPR016102">
    <property type="entry name" value="Succinyl-CoA_synth-like"/>
</dbReference>
<feature type="domain" description="ATP-grasp" evidence="4">
    <location>
        <begin position="577"/>
        <end position="656"/>
    </location>
</feature>
<organism evidence="5 6">
    <name type="scientific">Sinorhizobium fredii (strain HH103)</name>
    <dbReference type="NCBI Taxonomy" id="1117943"/>
    <lineage>
        <taxon>Bacteria</taxon>
        <taxon>Pseudomonadati</taxon>
        <taxon>Pseudomonadota</taxon>
        <taxon>Alphaproteobacteria</taxon>
        <taxon>Hyphomicrobiales</taxon>
        <taxon>Rhizobiaceae</taxon>
        <taxon>Sinorhizobium/Ensifer group</taxon>
        <taxon>Sinorhizobium</taxon>
    </lineage>
</organism>
<dbReference type="AlphaFoldDB" id="G9A8H1"/>
<dbReference type="Gene3D" id="3.30.470.20">
    <property type="entry name" value="ATP-grasp fold, B domain"/>
    <property type="match status" value="1"/>
</dbReference>
<name>G9A8H1_SINF1</name>
<dbReference type="Pfam" id="PF13607">
    <property type="entry name" value="Succ_CoA_lig"/>
    <property type="match status" value="1"/>
</dbReference>
<dbReference type="eggNOG" id="COG0045">
    <property type="taxonomic scope" value="Bacteria"/>
</dbReference>
<keyword evidence="2" id="KW-0547">Nucleotide-binding</keyword>
<dbReference type="STRING" id="1117943.SFHH103_02056"/>
<dbReference type="Pfam" id="PF13549">
    <property type="entry name" value="ATP-grasp_5"/>
    <property type="match status" value="1"/>
</dbReference>
<dbReference type="SUPFAM" id="SSF51735">
    <property type="entry name" value="NAD(P)-binding Rossmann-fold domains"/>
    <property type="match status" value="1"/>
</dbReference>
<evidence type="ECO:0000313" key="6">
    <source>
        <dbReference type="Proteomes" id="UP000007735"/>
    </source>
</evidence>
<keyword evidence="2" id="KW-0067">ATP-binding</keyword>
<evidence type="ECO:0000256" key="1">
    <source>
        <dbReference type="ARBA" id="ARBA00022532"/>
    </source>
</evidence>
<dbReference type="Proteomes" id="UP000007735">
    <property type="component" value="Chromosome"/>
</dbReference>
<dbReference type="GO" id="GO:0006099">
    <property type="term" value="P:tricarboxylic acid cycle"/>
    <property type="evidence" value="ECO:0007669"/>
    <property type="project" value="UniProtKB-KW"/>
</dbReference>
<feature type="region of interest" description="Disordered" evidence="3">
    <location>
        <begin position="1"/>
        <end position="27"/>
    </location>
</feature>
<dbReference type="GO" id="GO:0046872">
    <property type="term" value="F:metal ion binding"/>
    <property type="evidence" value="ECO:0007669"/>
    <property type="project" value="InterPro"/>
</dbReference>
<dbReference type="Gene3D" id="3.40.50.720">
    <property type="entry name" value="NAD(P)-binding Rossmann-like Domain"/>
    <property type="match status" value="1"/>
</dbReference>
<dbReference type="Gene3D" id="3.30.1490.20">
    <property type="entry name" value="ATP-grasp fold, A domain"/>
    <property type="match status" value="1"/>
</dbReference>
<evidence type="ECO:0000256" key="3">
    <source>
        <dbReference type="SAM" id="MobiDB-lite"/>
    </source>
</evidence>
<dbReference type="InterPro" id="IPR011761">
    <property type="entry name" value="ATP-grasp"/>
</dbReference>
<dbReference type="EMBL" id="HE616890">
    <property type="protein sequence ID" value="CCE96551.1"/>
    <property type="molecule type" value="Genomic_DNA"/>
</dbReference>
<dbReference type="PATRIC" id="fig|380.5.peg.2181"/>
<dbReference type="PROSITE" id="PS50975">
    <property type="entry name" value="ATP_GRASP"/>
    <property type="match status" value="1"/>
</dbReference>
<dbReference type="InterPro" id="IPR036291">
    <property type="entry name" value="NAD(P)-bd_dom_sf"/>
</dbReference>
<dbReference type="PANTHER" id="PTHR42793:SF4">
    <property type="entry name" value="BLL6376 PROTEIN"/>
    <property type="match status" value="1"/>
</dbReference>
<gene>
    <name evidence="5" type="ordered locus">SFHH103_02056</name>
</gene>
<keyword evidence="1" id="KW-0816">Tricarboxylic acid cycle</keyword>
<dbReference type="SUPFAM" id="SSF56059">
    <property type="entry name" value="Glutathione synthetase ATP-binding domain-like"/>
    <property type="match status" value="1"/>
</dbReference>
<dbReference type="InterPro" id="IPR003781">
    <property type="entry name" value="CoA-bd"/>
</dbReference>
<sequence length="777" mass="81943">MAEIPQVTPLCPAGHLPHRGGDQQDADTQFPFQRTVSSARRRIFQHSATVADWQRQRPHQSPPFVGEMPGRAEGGVLRISPLRRIRRGHSMTTPPRSLDRLIRPRSIAVFGGKEARRVIEQCDRMGFAGKIWPVHPREEEILGRRCYRSVADLPEAPDASFVGVNRALTIEIIRDLAARGAGGAVCYASGFREAASELADGNDLQEALVTAAGDMPIVGPNCYGFINMLDGALLWPDQHGMLRVESGVAILTQSSNIACNISMQKRGLPLAYVMTAGNQAQTGLSDIACAVIEDPRVTAVGLHIEGFDSVAALERLAARARELRKPVVTLKVGKSEAAQLATVSHTASLAGNDRVSSALLARLGIGRVDTLPELLETLKLLHLHGPLASADISSMSCSGGEASLMADAGVRREVNFRALKDEQRQPLRESLGDMVTIANPLDYHTFVWGNRERQTAAFTAMMRGGYALNLIVLDFPRLDRCHAEDWVTTCDAVIDSAKATGAVAGIVASLGENMPEETALSLMAAGVVPFFGIDEALAAAETAAAIGAAWAHPAPPPLIKAAAAGGDAITLTEAEAKAELFAAGVAVPKGETAGTPKEAADAAEILGFPVVLKGLGVAHKTEAGAVRLNLTNREEVLAAAEAMASVASGYLVERMIAKPVAELIVGAMRDPVAGPVLTIGAGGILVELLDDSAILTLPATEAMIEAAIDGLKVRKLLDGYRGAPKGDVAALIKTVAAAASYVVANAPKIEELDINPIMVLPDGHGAVAADALIRRRK</sequence>
<dbReference type="SUPFAM" id="SSF52210">
    <property type="entry name" value="Succinyl-CoA synthetase domains"/>
    <property type="match status" value="2"/>
</dbReference>
<dbReference type="SMART" id="SM00881">
    <property type="entry name" value="CoA_binding"/>
    <property type="match status" value="1"/>
</dbReference>
<dbReference type="PANTHER" id="PTHR42793">
    <property type="entry name" value="COA BINDING DOMAIN CONTAINING PROTEIN"/>
    <property type="match status" value="1"/>
</dbReference>
<evidence type="ECO:0000313" key="5">
    <source>
        <dbReference type="EMBL" id="CCE96551.1"/>
    </source>
</evidence>
<dbReference type="Gene3D" id="3.40.50.261">
    <property type="entry name" value="Succinyl-CoA synthetase domains"/>
    <property type="match status" value="2"/>
</dbReference>
<protein>
    <submittedName>
        <fullName evidence="5">Acyl-CoA synthetase protein</fullName>
    </submittedName>
</protein>
<proteinExistence type="predicted"/>
<dbReference type="KEGG" id="sfh:SFHH103_02056"/>
<dbReference type="InterPro" id="IPR013815">
    <property type="entry name" value="ATP_grasp_subdomain_1"/>
</dbReference>
<dbReference type="HOGENOM" id="CLU_007415_3_2_5"/>
<dbReference type="Pfam" id="PF13380">
    <property type="entry name" value="CoA_binding_2"/>
    <property type="match status" value="1"/>
</dbReference>
<accession>G9A8H1</accession>